<name>A0A3B0J0B7_9RICK</name>
<accession>A0A3B0J0B7</accession>
<organism evidence="2">
    <name type="scientific">Wolbachia endosymbiont of Aleurodicus floccissimus</name>
    <dbReference type="NCBI Taxonomy" id="2152762"/>
    <lineage>
        <taxon>Bacteria</taxon>
        <taxon>Pseudomonadati</taxon>
        <taxon>Pseudomonadota</taxon>
        <taxon>Alphaproteobacteria</taxon>
        <taxon>Rickettsiales</taxon>
        <taxon>Anaplasmataceae</taxon>
        <taxon>Wolbachieae</taxon>
        <taxon>Wolbachia</taxon>
    </lineage>
</organism>
<dbReference type="EMBL" id="OUNF01000025">
    <property type="protein sequence ID" value="SPP33746.1"/>
    <property type="molecule type" value="Genomic_DNA"/>
</dbReference>
<evidence type="ECO:0000313" key="2">
    <source>
        <dbReference type="EMBL" id="SPP33746.1"/>
    </source>
</evidence>
<evidence type="ECO:0008006" key="3">
    <source>
        <dbReference type="Google" id="ProtNLM"/>
    </source>
</evidence>
<reference evidence="2" key="1">
    <citation type="submission" date="2018-04" db="EMBL/GenBank/DDBJ databases">
        <authorList>
            <person name="Go L.Y."/>
            <person name="Mitchell J.A."/>
        </authorList>
    </citation>
    <scope>NUCLEOTIDE SEQUENCE</scope>
    <source>
        <strain evidence="2">WBAF</strain>
    </source>
</reference>
<sequence length="205" mass="23202">MSICFCKAKALMYKYITIWNITMKKYIFLLALAPMLVGITLYLLSNIDNTKQSITAGDKFYEVLFLKKDSKPLLGEIDSNWGYLANFEHAFNHISDSMPTDTASIIYNDLADDKDAPDVLRELAQYLEVMSLLHSNGEKINKDKIDNLESSAVYPYSSQEAIAVVKIHNNDIKGAIEILHSLLNDRECPTLIKANAQELLLVYEN</sequence>
<keyword evidence="1" id="KW-0472">Membrane</keyword>
<protein>
    <recommendedName>
        <fullName evidence="3">Tetratricopeptide repeat-like domain-containing protein</fullName>
    </recommendedName>
</protein>
<gene>
    <name evidence="2" type="ORF">WBAF_0168</name>
</gene>
<proteinExistence type="predicted"/>
<dbReference type="AlphaFoldDB" id="A0A3B0J0B7"/>
<keyword evidence="1" id="KW-0812">Transmembrane</keyword>
<keyword evidence="1" id="KW-1133">Transmembrane helix</keyword>
<evidence type="ECO:0000256" key="1">
    <source>
        <dbReference type="SAM" id="Phobius"/>
    </source>
</evidence>
<feature type="transmembrane region" description="Helical" evidence="1">
    <location>
        <begin position="26"/>
        <end position="44"/>
    </location>
</feature>